<reference evidence="1 2" key="1">
    <citation type="submission" date="2020-06" db="EMBL/GenBank/DDBJ databases">
        <authorList>
            <person name="Li R."/>
            <person name="Bekaert M."/>
        </authorList>
    </citation>
    <scope>NUCLEOTIDE SEQUENCE [LARGE SCALE GENOMIC DNA]</scope>
    <source>
        <strain evidence="2">wild</strain>
    </source>
</reference>
<evidence type="ECO:0000313" key="2">
    <source>
        <dbReference type="Proteomes" id="UP000507470"/>
    </source>
</evidence>
<protein>
    <submittedName>
        <fullName evidence="1">Uncharacterized protein</fullName>
    </submittedName>
</protein>
<proteinExistence type="predicted"/>
<evidence type="ECO:0000313" key="1">
    <source>
        <dbReference type="EMBL" id="CAC5384003.1"/>
    </source>
</evidence>
<dbReference type="EMBL" id="CACVKT020003474">
    <property type="protein sequence ID" value="CAC5384003.1"/>
    <property type="molecule type" value="Genomic_DNA"/>
</dbReference>
<dbReference type="PANTHER" id="PTHR33480:SF1">
    <property type="entry name" value="TYR RECOMBINASE DOMAIN-CONTAINING PROTEIN"/>
    <property type="match status" value="1"/>
</dbReference>
<accession>A0A6J8BJU3</accession>
<dbReference type="AlphaFoldDB" id="A0A6J8BJU3"/>
<keyword evidence="2" id="KW-1185">Reference proteome</keyword>
<name>A0A6J8BJU3_MYTCO</name>
<sequence length="161" mass="18207">MLYPFQPFYLFAGLNPARSYESLKKICTECSLAAPKRITSVSMRKYTATLTQMLNLDGNLLEWVCPHLGHSANVHKTHYRQMSGFIERVHVSKLMLIKVMNLTKKYAGKKLEDIEITGSYLLLLVFTKGIELKGATIRFLGQLADIGLKYSGPKNPLNQII</sequence>
<dbReference type="Proteomes" id="UP000507470">
    <property type="component" value="Unassembled WGS sequence"/>
</dbReference>
<organism evidence="1 2">
    <name type="scientific">Mytilus coruscus</name>
    <name type="common">Sea mussel</name>
    <dbReference type="NCBI Taxonomy" id="42192"/>
    <lineage>
        <taxon>Eukaryota</taxon>
        <taxon>Metazoa</taxon>
        <taxon>Spiralia</taxon>
        <taxon>Lophotrochozoa</taxon>
        <taxon>Mollusca</taxon>
        <taxon>Bivalvia</taxon>
        <taxon>Autobranchia</taxon>
        <taxon>Pteriomorphia</taxon>
        <taxon>Mytilida</taxon>
        <taxon>Mytiloidea</taxon>
        <taxon>Mytilidae</taxon>
        <taxon>Mytilinae</taxon>
        <taxon>Mytilus</taxon>
    </lineage>
</organism>
<dbReference type="OrthoDB" id="6145947at2759"/>
<dbReference type="PANTHER" id="PTHR33480">
    <property type="entry name" value="SET DOMAIN-CONTAINING PROTEIN-RELATED"/>
    <property type="match status" value="1"/>
</dbReference>
<gene>
    <name evidence="1" type="ORF">MCOR_19689</name>
</gene>